<evidence type="ECO:0000256" key="10">
    <source>
        <dbReference type="ARBA" id="ARBA00023065"/>
    </source>
</evidence>
<evidence type="ECO:0000256" key="12">
    <source>
        <dbReference type="ARBA" id="ARBA00023157"/>
    </source>
</evidence>
<evidence type="ECO:0000256" key="11">
    <source>
        <dbReference type="ARBA" id="ARBA00023136"/>
    </source>
</evidence>
<comment type="function">
    <text evidence="18">Regulatory subunit of multiple voltage-gated sodium (Nav) channels directly mediating the depolarization of excitable membranes. Navs, also called VGSCs (voltage-gated sodium channels) or VDSCs (voltage-dependent sodium channels), operate by switching between closed and open conformations depending on the voltage difference across the membrane. In the open conformation they allow Na(+) ions to selectively pass through the pore, along their electrochemical gradient. The influx of Na+ ions provokes membrane depolarization, initiating the propagation of electrical signals throughout cells and tissues. The accessory beta subunits participate in localization and functional modulation of the Nav channels. Modulates the activity of SCN1A/Nav1.1, SCN2A/Nav1.2, SCN3A/Nav1.3, SCN4A/Nav1.4, SCN5A/Nav1.5, SCN8A/Nav1.6, SCN9A/Nav1.7 and SCN10A/Nav1.8.</text>
</comment>
<keyword evidence="7" id="KW-0732">Signal</keyword>
<sequence length="191" mass="21065">MGRISTESLSGALGGCVEVASGTEAVLGSPFRLLCIACKRRSETPAEAESEWFFRPEGAPHYQKILHYNPDEGQWVAPGPFLDVLMWNGSRGTRDLQDLSVFLHKVQHDHAGNYICRLRRNLTFEGYTYSLARNQTLRLAVVEKGAARALGCTGRDWEGLGGTGSYWKGIGRTLQFAKWPPGELGETLGVH</sequence>
<evidence type="ECO:0000256" key="2">
    <source>
        <dbReference type="ARBA" id="ARBA00004484"/>
    </source>
</evidence>
<keyword evidence="10" id="KW-0406">Ion transport</keyword>
<keyword evidence="5" id="KW-1003">Cell membrane</keyword>
<keyword evidence="12" id="KW-1015">Disulfide bond</keyword>
<evidence type="ECO:0000256" key="7">
    <source>
        <dbReference type="ARBA" id="ARBA00022729"/>
    </source>
</evidence>
<evidence type="ECO:0000256" key="14">
    <source>
        <dbReference type="ARBA" id="ARBA00023201"/>
    </source>
</evidence>
<reference evidence="21" key="1">
    <citation type="submission" date="2025-08" db="UniProtKB">
        <authorList>
            <consortium name="Ensembl"/>
        </authorList>
    </citation>
    <scope>IDENTIFICATION</scope>
</reference>
<keyword evidence="11" id="KW-0472">Membrane</keyword>
<dbReference type="InterPro" id="IPR027098">
    <property type="entry name" value="Na_channel_b1/b3"/>
</dbReference>
<keyword evidence="6" id="KW-0812">Transmembrane</keyword>
<keyword evidence="15" id="KW-0966">Cell projection</keyword>
<evidence type="ECO:0000256" key="4">
    <source>
        <dbReference type="ARBA" id="ARBA00022448"/>
    </source>
</evidence>
<evidence type="ECO:0000256" key="16">
    <source>
        <dbReference type="ARBA" id="ARBA00023319"/>
    </source>
</evidence>
<dbReference type="GO" id="GO:0044325">
    <property type="term" value="F:transmembrane transporter binding"/>
    <property type="evidence" value="ECO:0007669"/>
    <property type="project" value="TreeGrafter"/>
</dbReference>
<dbReference type="PANTHER" id="PTHR10546">
    <property type="entry name" value="SODIUM CHANNEL SUBUNIT BETA-1 AND 3"/>
    <property type="match status" value="1"/>
</dbReference>
<dbReference type="GO" id="GO:0005272">
    <property type="term" value="F:sodium channel activity"/>
    <property type="evidence" value="ECO:0007669"/>
    <property type="project" value="UniProtKB-KW"/>
</dbReference>
<evidence type="ECO:0000256" key="3">
    <source>
        <dbReference type="ARBA" id="ARBA00004489"/>
    </source>
</evidence>
<evidence type="ECO:0000256" key="13">
    <source>
        <dbReference type="ARBA" id="ARBA00023180"/>
    </source>
</evidence>
<dbReference type="InterPro" id="IPR013106">
    <property type="entry name" value="Ig_V-set"/>
</dbReference>
<dbReference type="Gene3D" id="2.60.40.10">
    <property type="entry name" value="Immunoglobulins"/>
    <property type="match status" value="1"/>
</dbReference>
<organism evidence="21 22">
    <name type="scientific">Cyanoderma ruficeps</name>
    <name type="common">rufous-capped babbler</name>
    <dbReference type="NCBI Taxonomy" id="181631"/>
    <lineage>
        <taxon>Eukaryota</taxon>
        <taxon>Metazoa</taxon>
        <taxon>Chordata</taxon>
        <taxon>Craniata</taxon>
        <taxon>Vertebrata</taxon>
        <taxon>Euteleostomi</taxon>
        <taxon>Archelosauria</taxon>
        <taxon>Archosauria</taxon>
        <taxon>Dinosauria</taxon>
        <taxon>Saurischia</taxon>
        <taxon>Theropoda</taxon>
        <taxon>Coelurosauria</taxon>
        <taxon>Aves</taxon>
        <taxon>Neognathae</taxon>
        <taxon>Neoaves</taxon>
        <taxon>Telluraves</taxon>
        <taxon>Australaves</taxon>
        <taxon>Passeriformes</taxon>
        <taxon>Sylvioidea</taxon>
        <taxon>Timaliidae</taxon>
        <taxon>Cyanoderma</taxon>
    </lineage>
</organism>
<evidence type="ECO:0000256" key="1">
    <source>
        <dbReference type="ARBA" id="ARBA00004251"/>
    </source>
</evidence>
<evidence type="ECO:0000313" key="22">
    <source>
        <dbReference type="Proteomes" id="UP000694396"/>
    </source>
</evidence>
<evidence type="ECO:0000256" key="6">
    <source>
        <dbReference type="ARBA" id="ARBA00022692"/>
    </source>
</evidence>
<dbReference type="GO" id="GO:0030424">
    <property type="term" value="C:axon"/>
    <property type="evidence" value="ECO:0007669"/>
    <property type="project" value="UniProtKB-SubCell"/>
</dbReference>
<evidence type="ECO:0000256" key="8">
    <source>
        <dbReference type="ARBA" id="ARBA00022989"/>
    </source>
</evidence>
<dbReference type="GO" id="GO:0086091">
    <property type="term" value="P:regulation of heart rate by cardiac conduction"/>
    <property type="evidence" value="ECO:0007669"/>
    <property type="project" value="TreeGrafter"/>
</dbReference>
<accession>A0A8C3QG75</accession>
<keyword evidence="13" id="KW-0325">Glycoprotein</keyword>
<feature type="domain" description="Immunoglobulin V-set" evidence="20">
    <location>
        <begin position="22"/>
        <end position="121"/>
    </location>
</feature>
<keyword evidence="14" id="KW-0739">Sodium transport</keyword>
<evidence type="ECO:0000256" key="18">
    <source>
        <dbReference type="ARBA" id="ARBA00045714"/>
    </source>
</evidence>
<evidence type="ECO:0000313" key="21">
    <source>
        <dbReference type="Ensembl" id="ENSCRFP00000003883.1"/>
    </source>
</evidence>
<comment type="similarity">
    <text evidence="17">Belongs to the sodium channel auxiliary subunit SCN1B (TC 8.A.17) family.</text>
</comment>
<evidence type="ECO:0000256" key="17">
    <source>
        <dbReference type="ARBA" id="ARBA00024210"/>
    </source>
</evidence>
<dbReference type="AlphaFoldDB" id="A0A8C3QG75"/>
<evidence type="ECO:0000256" key="5">
    <source>
        <dbReference type="ARBA" id="ARBA00022475"/>
    </source>
</evidence>
<dbReference type="InterPro" id="IPR036179">
    <property type="entry name" value="Ig-like_dom_sf"/>
</dbReference>
<protein>
    <recommendedName>
        <fullName evidence="19">Sodium channel regulatory subunit beta-1</fullName>
    </recommendedName>
</protein>
<dbReference type="SUPFAM" id="SSF48726">
    <property type="entry name" value="Immunoglobulin"/>
    <property type="match status" value="1"/>
</dbReference>
<evidence type="ECO:0000256" key="19">
    <source>
        <dbReference type="ARBA" id="ARBA00047180"/>
    </source>
</evidence>
<dbReference type="PANTHER" id="PTHR10546:SF2">
    <property type="entry name" value="SODIUM CHANNEL SUBUNIT BETA-1"/>
    <property type="match status" value="1"/>
</dbReference>
<dbReference type="Ensembl" id="ENSCRFT00000004036.1">
    <property type="protein sequence ID" value="ENSCRFP00000003883.1"/>
    <property type="gene ID" value="ENSCRFG00000003147.1"/>
</dbReference>
<comment type="subcellular location">
    <subcellularLocation>
        <location evidence="1">Cell membrane</location>
        <topology evidence="1">Single-pass type I membrane protein</topology>
    </subcellularLocation>
    <subcellularLocation>
        <location evidence="3">Cell projection</location>
        <location evidence="3">Axon</location>
    </subcellularLocation>
    <subcellularLocation>
        <location evidence="2">Perikaryon</location>
    </subcellularLocation>
</comment>
<evidence type="ECO:0000256" key="15">
    <source>
        <dbReference type="ARBA" id="ARBA00023273"/>
    </source>
</evidence>
<dbReference type="InterPro" id="IPR013783">
    <property type="entry name" value="Ig-like_fold"/>
</dbReference>
<dbReference type="Proteomes" id="UP000694396">
    <property type="component" value="Unplaced"/>
</dbReference>
<evidence type="ECO:0000256" key="9">
    <source>
        <dbReference type="ARBA" id="ARBA00023053"/>
    </source>
</evidence>
<reference evidence="21" key="2">
    <citation type="submission" date="2025-09" db="UniProtKB">
        <authorList>
            <consortium name="Ensembl"/>
        </authorList>
    </citation>
    <scope>IDENTIFICATION</scope>
</reference>
<dbReference type="GO" id="GO:0086002">
    <property type="term" value="P:cardiac muscle cell action potential involved in contraction"/>
    <property type="evidence" value="ECO:0007669"/>
    <property type="project" value="TreeGrafter"/>
</dbReference>
<dbReference type="GO" id="GO:0001518">
    <property type="term" value="C:voltage-gated sodium channel complex"/>
    <property type="evidence" value="ECO:0007669"/>
    <property type="project" value="InterPro"/>
</dbReference>
<keyword evidence="22" id="KW-1185">Reference proteome</keyword>
<keyword evidence="16" id="KW-0393">Immunoglobulin domain</keyword>
<dbReference type="GO" id="GO:0019871">
    <property type="term" value="F:sodium channel inhibitor activity"/>
    <property type="evidence" value="ECO:0007669"/>
    <property type="project" value="TreeGrafter"/>
</dbReference>
<keyword evidence="4" id="KW-0813">Transport</keyword>
<evidence type="ECO:0000259" key="20">
    <source>
        <dbReference type="Pfam" id="PF07686"/>
    </source>
</evidence>
<keyword evidence="8" id="KW-1133">Transmembrane helix</keyword>
<proteinExistence type="inferred from homology"/>
<keyword evidence="9" id="KW-0915">Sodium</keyword>
<name>A0A8C3QG75_9PASS</name>
<dbReference type="Pfam" id="PF07686">
    <property type="entry name" value="V-set"/>
    <property type="match status" value="1"/>
</dbReference>
<dbReference type="GO" id="GO:0043204">
    <property type="term" value="C:perikaryon"/>
    <property type="evidence" value="ECO:0007669"/>
    <property type="project" value="UniProtKB-SubCell"/>
</dbReference>